<evidence type="ECO:0000313" key="4">
    <source>
        <dbReference type="Proteomes" id="UP001367771"/>
    </source>
</evidence>
<evidence type="ECO:0000313" key="3">
    <source>
        <dbReference type="EMBL" id="MEI5687838.1"/>
    </source>
</evidence>
<proteinExistence type="predicted"/>
<dbReference type="EMBL" id="JBBBDM010000005">
    <property type="protein sequence ID" value="MEI5687838.1"/>
    <property type="molecule type" value="Genomic_DNA"/>
</dbReference>
<keyword evidence="1" id="KW-0472">Membrane</keyword>
<evidence type="ECO:0000256" key="2">
    <source>
        <dbReference type="SAM" id="SignalP"/>
    </source>
</evidence>
<gene>
    <name evidence="3" type="ORF">V8201_12180</name>
</gene>
<feature type="transmembrane region" description="Helical" evidence="1">
    <location>
        <begin position="50"/>
        <end position="75"/>
    </location>
</feature>
<accession>A0ABU8H4E5</accession>
<evidence type="ECO:0000256" key="1">
    <source>
        <dbReference type="SAM" id="Phobius"/>
    </source>
</evidence>
<reference evidence="3 4" key="1">
    <citation type="journal article" date="2013" name="Int. J. Syst. Evol. Microbiol.">
        <title>Sphingomonas kyungheensis sp. nov., a bacterium with ginsenoside-converting activity isolated from soil of a ginseng field.</title>
        <authorList>
            <person name="Son H.M."/>
            <person name="Yang J.E."/>
            <person name="Park Y."/>
            <person name="Han C.K."/>
            <person name="Kim S.G."/>
            <person name="Kook M."/>
            <person name="Yi T.H."/>
        </authorList>
    </citation>
    <scope>NUCLEOTIDE SEQUENCE [LARGE SCALE GENOMIC DNA]</scope>
    <source>
        <strain evidence="3 4">LMG 26582</strain>
    </source>
</reference>
<keyword evidence="1" id="KW-1133">Transmembrane helix</keyword>
<feature type="signal peptide" evidence="2">
    <location>
        <begin position="1"/>
        <end position="23"/>
    </location>
</feature>
<keyword evidence="2" id="KW-0732">Signal</keyword>
<sequence>MLKSVLLGASTLALAASPVAASAATANPASALSLSSAHRAAAPTGKSSKLAGAGIGPISAAIIVAGIAIGAAVLISDHEDSDSN</sequence>
<comment type="caution">
    <text evidence="3">The sequence shown here is derived from an EMBL/GenBank/DDBJ whole genome shotgun (WGS) entry which is preliminary data.</text>
</comment>
<feature type="chain" id="PRO_5046748493" evidence="2">
    <location>
        <begin position="24"/>
        <end position="84"/>
    </location>
</feature>
<protein>
    <submittedName>
        <fullName evidence="3">Uncharacterized protein</fullName>
    </submittedName>
</protein>
<organism evidence="3 4">
    <name type="scientific">Sphingomonas kyungheensis</name>
    <dbReference type="NCBI Taxonomy" id="1069987"/>
    <lineage>
        <taxon>Bacteria</taxon>
        <taxon>Pseudomonadati</taxon>
        <taxon>Pseudomonadota</taxon>
        <taxon>Alphaproteobacteria</taxon>
        <taxon>Sphingomonadales</taxon>
        <taxon>Sphingomonadaceae</taxon>
        <taxon>Sphingomonas</taxon>
    </lineage>
</organism>
<keyword evidence="1" id="KW-0812">Transmembrane</keyword>
<keyword evidence="4" id="KW-1185">Reference proteome</keyword>
<name>A0ABU8H4E5_9SPHN</name>
<dbReference type="Proteomes" id="UP001367771">
    <property type="component" value="Unassembled WGS sequence"/>
</dbReference>
<dbReference type="RefSeq" id="WP_037533985.1">
    <property type="nucleotide sequence ID" value="NZ_JBBBDM010000005.1"/>
</dbReference>